<evidence type="ECO:0000256" key="6">
    <source>
        <dbReference type="ARBA" id="ARBA00023015"/>
    </source>
</evidence>
<evidence type="ECO:0000256" key="1">
    <source>
        <dbReference type="ARBA" id="ARBA00004496"/>
    </source>
</evidence>
<feature type="domain" description="Response regulatory" evidence="12">
    <location>
        <begin position="18"/>
        <end position="131"/>
    </location>
</feature>
<dbReference type="InterPro" id="IPR011006">
    <property type="entry name" value="CheY-like_superfamily"/>
</dbReference>
<keyword evidence="15" id="KW-1185">Reference proteome</keyword>
<evidence type="ECO:0000256" key="3">
    <source>
        <dbReference type="ARBA" id="ARBA00022491"/>
    </source>
</evidence>
<evidence type="ECO:0000256" key="2">
    <source>
        <dbReference type="ARBA" id="ARBA00022490"/>
    </source>
</evidence>
<keyword evidence="7 11" id="KW-0238">DNA-binding</keyword>
<dbReference type="Pfam" id="PF00486">
    <property type="entry name" value="Trans_reg_C"/>
    <property type="match status" value="1"/>
</dbReference>
<reference evidence="14 15" key="1">
    <citation type="submission" date="2022-04" db="EMBL/GenBank/DDBJ databases">
        <title>Roseobacter sp. WL0113 is a bacterium isolated from neritic sediment.</title>
        <authorList>
            <person name="Wang L."/>
            <person name="He W."/>
            <person name="Zhang D.-F."/>
        </authorList>
    </citation>
    <scope>NUCLEOTIDE SEQUENCE [LARGE SCALE GENOMIC DNA]</scope>
    <source>
        <strain evidence="14 15">WL0113</strain>
    </source>
</reference>
<keyword evidence="6" id="KW-0805">Transcription regulation</keyword>
<gene>
    <name evidence="14" type="ORF">MUB52_16480</name>
</gene>
<dbReference type="Gene3D" id="1.10.10.10">
    <property type="entry name" value="Winged helix-like DNA-binding domain superfamily/Winged helix DNA-binding domain"/>
    <property type="match status" value="1"/>
</dbReference>
<dbReference type="SUPFAM" id="SSF46894">
    <property type="entry name" value="C-terminal effector domain of the bipartite response regulators"/>
    <property type="match status" value="1"/>
</dbReference>
<evidence type="ECO:0000256" key="7">
    <source>
        <dbReference type="ARBA" id="ARBA00023125"/>
    </source>
</evidence>
<evidence type="ECO:0000313" key="14">
    <source>
        <dbReference type="EMBL" id="MCV3273031.1"/>
    </source>
</evidence>
<dbReference type="EMBL" id="JALIEB010000011">
    <property type="protein sequence ID" value="MCV3273031.1"/>
    <property type="molecule type" value="Genomic_DNA"/>
</dbReference>
<keyword evidence="2" id="KW-0963">Cytoplasm</keyword>
<dbReference type="PROSITE" id="PS51755">
    <property type="entry name" value="OMPR_PHOB"/>
    <property type="match status" value="1"/>
</dbReference>
<comment type="caution">
    <text evidence="14">The sequence shown here is derived from an EMBL/GenBank/DDBJ whole genome shotgun (WGS) entry which is preliminary data.</text>
</comment>
<dbReference type="SMART" id="SM00448">
    <property type="entry name" value="REC"/>
    <property type="match status" value="1"/>
</dbReference>
<evidence type="ECO:0000256" key="5">
    <source>
        <dbReference type="ARBA" id="ARBA00023012"/>
    </source>
</evidence>
<accession>A0ABT3BHH7</accession>
<feature type="modified residue" description="4-aspartylphosphate" evidence="10">
    <location>
        <position position="67"/>
    </location>
</feature>
<keyword evidence="8" id="KW-0010">Activator</keyword>
<organism evidence="14 15">
    <name type="scientific">Roseobacter sinensis</name>
    <dbReference type="NCBI Taxonomy" id="2931391"/>
    <lineage>
        <taxon>Bacteria</taxon>
        <taxon>Pseudomonadati</taxon>
        <taxon>Pseudomonadota</taxon>
        <taxon>Alphaproteobacteria</taxon>
        <taxon>Rhodobacterales</taxon>
        <taxon>Roseobacteraceae</taxon>
        <taxon>Roseobacter</taxon>
    </lineage>
</organism>
<dbReference type="InterPro" id="IPR001867">
    <property type="entry name" value="OmpR/PhoB-type_DNA-bd"/>
</dbReference>
<protein>
    <submittedName>
        <fullName evidence="14">Response regulator transcription factor</fullName>
    </submittedName>
</protein>
<dbReference type="RefSeq" id="WP_263845346.1">
    <property type="nucleotide sequence ID" value="NZ_JALIEB010000011.1"/>
</dbReference>
<dbReference type="Proteomes" id="UP001208690">
    <property type="component" value="Unassembled WGS sequence"/>
</dbReference>
<evidence type="ECO:0000259" key="12">
    <source>
        <dbReference type="PROSITE" id="PS50110"/>
    </source>
</evidence>
<feature type="domain" description="OmpR/PhoB-type" evidence="13">
    <location>
        <begin position="141"/>
        <end position="237"/>
    </location>
</feature>
<dbReference type="PANTHER" id="PTHR48111">
    <property type="entry name" value="REGULATOR OF RPOS"/>
    <property type="match status" value="1"/>
</dbReference>
<dbReference type="Gene3D" id="3.40.50.2300">
    <property type="match status" value="1"/>
</dbReference>
<dbReference type="PANTHER" id="PTHR48111:SF55">
    <property type="entry name" value="AEROBIC RESPIRATION CONTROL PROTEIN ARCA"/>
    <property type="match status" value="1"/>
</dbReference>
<sequence>MSGTAAYRVSRATAGRAAVLCIEDDPIVQLMLDDIVGGAGGTCVIAGSAREAERHLAQEQYGLVVLDRRLPDSDGLLLMQNIKDSSNCPVIILSAMDDTRDRLLGIGLGAAEYVTKPFNPLELTSRIRQLLRARTEDDADKGVFETADLVFNPRSRQLEAGGQSTILAPAESRLLQALLTNAGEVQTRDQLSRAASGRDWTPGDRTIDVLINRLRRHLKNAPIEIKTVHRTGYFISLERKMLSKR</sequence>
<dbReference type="InterPro" id="IPR036388">
    <property type="entry name" value="WH-like_DNA-bd_sf"/>
</dbReference>
<dbReference type="Pfam" id="PF00072">
    <property type="entry name" value="Response_reg"/>
    <property type="match status" value="1"/>
</dbReference>
<evidence type="ECO:0000256" key="11">
    <source>
        <dbReference type="PROSITE-ProRule" id="PRU01091"/>
    </source>
</evidence>
<dbReference type="InterPro" id="IPR001789">
    <property type="entry name" value="Sig_transdc_resp-reg_receiver"/>
</dbReference>
<evidence type="ECO:0000256" key="4">
    <source>
        <dbReference type="ARBA" id="ARBA00022553"/>
    </source>
</evidence>
<keyword evidence="4 10" id="KW-0597">Phosphoprotein</keyword>
<evidence type="ECO:0000256" key="9">
    <source>
        <dbReference type="ARBA" id="ARBA00023163"/>
    </source>
</evidence>
<evidence type="ECO:0000259" key="13">
    <source>
        <dbReference type="PROSITE" id="PS51755"/>
    </source>
</evidence>
<evidence type="ECO:0000256" key="10">
    <source>
        <dbReference type="PROSITE-ProRule" id="PRU00169"/>
    </source>
</evidence>
<feature type="DNA-binding region" description="OmpR/PhoB-type" evidence="11">
    <location>
        <begin position="141"/>
        <end position="237"/>
    </location>
</feature>
<proteinExistence type="predicted"/>
<dbReference type="InterPro" id="IPR016032">
    <property type="entry name" value="Sig_transdc_resp-reg_C-effctor"/>
</dbReference>
<keyword evidence="3" id="KW-0678">Repressor</keyword>
<dbReference type="Gene3D" id="6.10.250.690">
    <property type="match status" value="1"/>
</dbReference>
<evidence type="ECO:0000313" key="15">
    <source>
        <dbReference type="Proteomes" id="UP001208690"/>
    </source>
</evidence>
<evidence type="ECO:0000256" key="8">
    <source>
        <dbReference type="ARBA" id="ARBA00023159"/>
    </source>
</evidence>
<dbReference type="SUPFAM" id="SSF52172">
    <property type="entry name" value="CheY-like"/>
    <property type="match status" value="1"/>
</dbReference>
<keyword evidence="9" id="KW-0804">Transcription</keyword>
<dbReference type="InterPro" id="IPR039420">
    <property type="entry name" value="WalR-like"/>
</dbReference>
<dbReference type="PROSITE" id="PS50110">
    <property type="entry name" value="RESPONSE_REGULATORY"/>
    <property type="match status" value="1"/>
</dbReference>
<keyword evidence="5" id="KW-0902">Two-component regulatory system</keyword>
<dbReference type="SMART" id="SM00862">
    <property type="entry name" value="Trans_reg_C"/>
    <property type="match status" value="1"/>
</dbReference>
<dbReference type="CDD" id="cd00383">
    <property type="entry name" value="trans_reg_C"/>
    <property type="match status" value="1"/>
</dbReference>
<comment type="subcellular location">
    <subcellularLocation>
        <location evidence="1">Cytoplasm</location>
    </subcellularLocation>
</comment>
<name>A0ABT3BHH7_9RHOB</name>